<keyword evidence="7" id="KW-1185">Reference proteome</keyword>
<dbReference type="SUPFAM" id="SSF81343">
    <property type="entry name" value="Fumarate reductase respiratory complex transmembrane subunits"/>
    <property type="match status" value="1"/>
</dbReference>
<evidence type="ECO:0000313" key="6">
    <source>
        <dbReference type="EMBL" id="KFZ37484.1"/>
    </source>
</evidence>
<gene>
    <name evidence="6" type="ORF">HR45_10760</name>
</gene>
<keyword evidence="2 5" id="KW-0812">Transmembrane</keyword>
<evidence type="ECO:0000256" key="5">
    <source>
        <dbReference type="SAM" id="Phobius"/>
    </source>
</evidence>
<sequence>MQNRKPYVRPIHRTWWAETSRFSFYMVRELTIIPLILFTLNLLVGLYSLTDGKAAWESWVAFSASPIVLVVNLLALAGALYHAKTFFSMMPQVMPIKVGAKPVSKGIVVAVQWAVVLAFSTAVMLLV</sequence>
<dbReference type="InterPro" id="IPR034804">
    <property type="entry name" value="SQR/QFR_C/D"/>
</dbReference>
<dbReference type="InterPro" id="IPR003510">
    <property type="entry name" value="Fumarate_red_C"/>
</dbReference>
<keyword evidence="4 5" id="KW-0472">Membrane</keyword>
<evidence type="ECO:0000256" key="1">
    <source>
        <dbReference type="ARBA" id="ARBA00022475"/>
    </source>
</evidence>
<evidence type="ECO:0000256" key="4">
    <source>
        <dbReference type="ARBA" id="ARBA00023136"/>
    </source>
</evidence>
<feature type="transmembrane region" description="Helical" evidence="5">
    <location>
        <begin position="103"/>
        <end position="126"/>
    </location>
</feature>
<dbReference type="STRING" id="1515746.HR45_10760"/>
<dbReference type="eggNOG" id="COG3029">
    <property type="taxonomic scope" value="Bacteria"/>
</dbReference>
<dbReference type="GO" id="GO:0016020">
    <property type="term" value="C:membrane"/>
    <property type="evidence" value="ECO:0007669"/>
    <property type="project" value="InterPro"/>
</dbReference>
<evidence type="ECO:0000256" key="3">
    <source>
        <dbReference type="ARBA" id="ARBA00022989"/>
    </source>
</evidence>
<dbReference type="AlphaFoldDB" id="A0A094JHH3"/>
<reference evidence="6 7" key="1">
    <citation type="submission" date="2014-06" db="EMBL/GenBank/DDBJ databases">
        <title>Shewanella sp. YQH10.</title>
        <authorList>
            <person name="Liu Y."/>
            <person name="Zeng R."/>
        </authorList>
    </citation>
    <scope>NUCLEOTIDE SEQUENCE [LARGE SCALE GENOMIC DNA]</scope>
    <source>
        <strain evidence="6 7">YQH10</strain>
    </source>
</reference>
<dbReference type="CDD" id="cd00546">
    <property type="entry name" value="QFR_TypeD_subunitC"/>
    <property type="match status" value="1"/>
</dbReference>
<name>A0A094JHH3_9GAMM</name>
<keyword evidence="3 5" id="KW-1133">Transmembrane helix</keyword>
<feature type="transmembrane region" description="Helical" evidence="5">
    <location>
        <begin position="59"/>
        <end position="82"/>
    </location>
</feature>
<accession>A0A094JHH3</accession>
<organism evidence="6 7">
    <name type="scientific">Shewanella mangrovi</name>
    <dbReference type="NCBI Taxonomy" id="1515746"/>
    <lineage>
        <taxon>Bacteria</taxon>
        <taxon>Pseudomonadati</taxon>
        <taxon>Pseudomonadota</taxon>
        <taxon>Gammaproteobacteria</taxon>
        <taxon>Alteromonadales</taxon>
        <taxon>Shewanellaceae</taxon>
        <taxon>Shewanella</taxon>
    </lineage>
</organism>
<keyword evidence="1" id="KW-1003">Cell membrane</keyword>
<dbReference type="PIRSF" id="PIRSF000180">
    <property type="entry name" value="FrdC"/>
    <property type="match status" value="1"/>
</dbReference>
<dbReference type="NCBIfam" id="NF003445">
    <property type="entry name" value="PRK04987.1"/>
    <property type="match status" value="1"/>
</dbReference>
<dbReference type="Pfam" id="PF02300">
    <property type="entry name" value="Fumarate_red_C"/>
    <property type="match status" value="1"/>
</dbReference>
<evidence type="ECO:0000256" key="2">
    <source>
        <dbReference type="ARBA" id="ARBA00022692"/>
    </source>
</evidence>
<dbReference type="OrthoDB" id="8909678at2"/>
<dbReference type="Gene3D" id="1.20.1300.10">
    <property type="entry name" value="Fumarate reductase/succinate dehydrogenase, transmembrane subunit"/>
    <property type="match status" value="1"/>
</dbReference>
<feature type="transmembrane region" description="Helical" evidence="5">
    <location>
        <begin position="30"/>
        <end position="47"/>
    </location>
</feature>
<proteinExistence type="predicted"/>
<comment type="caution">
    <text evidence="6">The sequence shown here is derived from an EMBL/GenBank/DDBJ whole genome shotgun (WGS) entry which is preliminary data.</text>
</comment>
<evidence type="ECO:0000313" key="7">
    <source>
        <dbReference type="Proteomes" id="UP000029264"/>
    </source>
</evidence>
<dbReference type="Proteomes" id="UP000029264">
    <property type="component" value="Unassembled WGS sequence"/>
</dbReference>
<protein>
    <submittedName>
        <fullName evidence="6">Fumarate reductase</fullName>
    </submittedName>
</protein>
<dbReference type="EMBL" id="JPEO01000006">
    <property type="protein sequence ID" value="KFZ37484.1"/>
    <property type="molecule type" value="Genomic_DNA"/>
</dbReference>
<dbReference type="RefSeq" id="WP_037442673.1">
    <property type="nucleotide sequence ID" value="NZ_JPEO01000006.1"/>
</dbReference>